<dbReference type="SUPFAM" id="SSF63817">
    <property type="entry name" value="Sortase"/>
    <property type="match status" value="1"/>
</dbReference>
<protein>
    <submittedName>
        <fullName evidence="4">Sortase A</fullName>
        <ecNumber evidence="4">3.4.22.70</ecNumber>
    </submittedName>
</protein>
<dbReference type="EC" id="3.4.22.70" evidence="4"/>
<keyword evidence="3" id="KW-0472">Membrane</keyword>
<dbReference type="NCBIfam" id="TIGR01076">
    <property type="entry name" value="sortase_fam"/>
    <property type="match status" value="1"/>
</dbReference>
<dbReference type="GO" id="GO:0016787">
    <property type="term" value="F:hydrolase activity"/>
    <property type="evidence" value="ECO:0007669"/>
    <property type="project" value="UniProtKB-KW"/>
</dbReference>
<dbReference type="Proteomes" id="UP001620520">
    <property type="component" value="Unassembled WGS sequence"/>
</dbReference>
<dbReference type="CDD" id="cd05830">
    <property type="entry name" value="Sortase_E"/>
    <property type="match status" value="1"/>
</dbReference>
<dbReference type="Pfam" id="PF04203">
    <property type="entry name" value="Sortase"/>
    <property type="match status" value="1"/>
</dbReference>
<dbReference type="InterPro" id="IPR023365">
    <property type="entry name" value="Sortase_dom-sf"/>
</dbReference>
<keyword evidence="5" id="KW-1185">Reference proteome</keyword>
<keyword evidence="1 4" id="KW-0378">Hydrolase</keyword>
<dbReference type="InterPro" id="IPR005754">
    <property type="entry name" value="Sortase"/>
</dbReference>
<name>A0ABW8NCF8_9MICC</name>
<evidence type="ECO:0000313" key="4">
    <source>
        <dbReference type="EMBL" id="MFK4641289.1"/>
    </source>
</evidence>
<evidence type="ECO:0000313" key="5">
    <source>
        <dbReference type="Proteomes" id="UP001620520"/>
    </source>
</evidence>
<comment type="caution">
    <text evidence="4">The sequence shown here is derived from an EMBL/GenBank/DDBJ whole genome shotgun (WGS) entry which is preliminary data.</text>
</comment>
<dbReference type="RefSeq" id="WP_404595601.1">
    <property type="nucleotide sequence ID" value="NZ_BMPM01000005.1"/>
</dbReference>
<gene>
    <name evidence="4" type="ORF">ABIA52_004178</name>
</gene>
<feature type="region of interest" description="Disordered" evidence="2">
    <location>
        <begin position="1"/>
        <end position="28"/>
    </location>
</feature>
<evidence type="ECO:0000256" key="2">
    <source>
        <dbReference type="SAM" id="MobiDB-lite"/>
    </source>
</evidence>
<accession>A0ABW8NCF8</accession>
<dbReference type="EMBL" id="JBIYEW010000003">
    <property type="protein sequence ID" value="MFK4641289.1"/>
    <property type="molecule type" value="Genomic_DNA"/>
</dbReference>
<evidence type="ECO:0000256" key="1">
    <source>
        <dbReference type="ARBA" id="ARBA00022801"/>
    </source>
</evidence>
<dbReference type="Gene3D" id="2.40.260.10">
    <property type="entry name" value="Sortase"/>
    <property type="match status" value="1"/>
</dbReference>
<dbReference type="InterPro" id="IPR042003">
    <property type="entry name" value="Sortase_E"/>
</dbReference>
<keyword evidence="3" id="KW-0812">Transmembrane</keyword>
<organism evidence="4 5">
    <name type="scientific">Paenarthrobacter histidinolovorans</name>
    <dbReference type="NCBI Taxonomy" id="43664"/>
    <lineage>
        <taxon>Bacteria</taxon>
        <taxon>Bacillati</taxon>
        <taxon>Actinomycetota</taxon>
        <taxon>Actinomycetes</taxon>
        <taxon>Micrococcales</taxon>
        <taxon>Micrococcaceae</taxon>
        <taxon>Paenarthrobacter</taxon>
    </lineage>
</organism>
<evidence type="ECO:0000256" key="3">
    <source>
        <dbReference type="SAM" id="Phobius"/>
    </source>
</evidence>
<dbReference type="InterPro" id="IPR053465">
    <property type="entry name" value="Sortase_Class_E"/>
</dbReference>
<feature type="transmembrane region" description="Helical" evidence="3">
    <location>
        <begin position="43"/>
        <end position="61"/>
    </location>
</feature>
<proteinExistence type="predicted"/>
<sequence>MAHQQTTAASAVPSASDGQELPPRKPRRASDVIRKISQIFGELLITAGIVLLLFVGWELWWTNVEADAKQTEAVKSFAQEFTGPIAPAAPAGPVDYGTPVVGTAPGNGGTIGIMYIPRFGQDYTRPIIEGTGSDVLDTLGLGHYGTTSMPGAPGNFAVAGHRQTHGAVLDNIHTLVPGDKIYVQTADGYYTYVFRNNQIVLPDRTDVLMPVPTQPGATPTESILTMTSCNPRFGAQERIIAYSVLDGWQPASAGPPSEIAAQVARAHGKG</sequence>
<reference evidence="4 5" key="1">
    <citation type="submission" date="2024-10" db="EMBL/GenBank/DDBJ databases">
        <title>Novel secondary metabolite-producing bacteria for plant disease control.</title>
        <authorList>
            <person name="Chevrette M."/>
        </authorList>
    </citation>
    <scope>NUCLEOTIDE SEQUENCE [LARGE SCALE GENOMIC DNA]</scope>
    <source>
        <strain evidence="4 5">J30 TE3557</strain>
    </source>
</reference>
<dbReference type="NCBIfam" id="NF033747">
    <property type="entry name" value="class_E_sortase"/>
    <property type="match status" value="1"/>
</dbReference>
<keyword evidence="3" id="KW-1133">Transmembrane helix</keyword>